<dbReference type="EMBL" id="CALNXI010000730">
    <property type="protein sequence ID" value="CAH3041396.1"/>
    <property type="molecule type" value="Genomic_DNA"/>
</dbReference>
<keyword evidence="4" id="KW-1185">Reference proteome</keyword>
<evidence type="ECO:0000313" key="4">
    <source>
        <dbReference type="Proteomes" id="UP001159427"/>
    </source>
</evidence>
<dbReference type="Proteomes" id="UP001159427">
    <property type="component" value="Unassembled WGS sequence"/>
</dbReference>
<evidence type="ECO:0000256" key="1">
    <source>
        <dbReference type="SAM" id="Coils"/>
    </source>
</evidence>
<name>A0ABN8N811_9CNID</name>
<gene>
    <name evidence="3" type="ORF">PEVE_00040303</name>
</gene>
<feature type="region of interest" description="Disordered" evidence="2">
    <location>
        <begin position="235"/>
        <end position="256"/>
    </location>
</feature>
<reference evidence="3 4" key="1">
    <citation type="submission" date="2022-05" db="EMBL/GenBank/DDBJ databases">
        <authorList>
            <consortium name="Genoscope - CEA"/>
            <person name="William W."/>
        </authorList>
    </citation>
    <scope>NUCLEOTIDE SEQUENCE [LARGE SCALE GENOMIC DNA]</scope>
</reference>
<organism evidence="3 4">
    <name type="scientific">Porites evermanni</name>
    <dbReference type="NCBI Taxonomy" id="104178"/>
    <lineage>
        <taxon>Eukaryota</taxon>
        <taxon>Metazoa</taxon>
        <taxon>Cnidaria</taxon>
        <taxon>Anthozoa</taxon>
        <taxon>Hexacorallia</taxon>
        <taxon>Scleractinia</taxon>
        <taxon>Fungiina</taxon>
        <taxon>Poritidae</taxon>
        <taxon>Porites</taxon>
    </lineage>
</organism>
<evidence type="ECO:0000313" key="3">
    <source>
        <dbReference type="EMBL" id="CAH3041396.1"/>
    </source>
</evidence>
<accession>A0ABN8N811</accession>
<feature type="coiled-coil region" evidence="1">
    <location>
        <begin position="338"/>
        <end position="365"/>
    </location>
</feature>
<feature type="coiled-coil region" evidence="1">
    <location>
        <begin position="153"/>
        <end position="180"/>
    </location>
</feature>
<comment type="caution">
    <text evidence="3">The sequence shown here is derived from an EMBL/GenBank/DDBJ whole genome shotgun (WGS) entry which is preliminary data.</text>
</comment>
<proteinExistence type="predicted"/>
<evidence type="ECO:0000256" key="2">
    <source>
        <dbReference type="SAM" id="MobiDB-lite"/>
    </source>
</evidence>
<keyword evidence="1" id="KW-0175">Coiled coil</keyword>
<protein>
    <submittedName>
        <fullName evidence="3">Uncharacterized protein</fullName>
    </submittedName>
</protein>
<sequence length="448" mass="52170">MLNKICFSSSDEKIKGHMTTLEEILQTPEFGTFHNTGKEVNERLLSAIEYASKNSTSLNAVNDLLGSCFAVLLEACHGVADKFVLSDDVVTALADFKRCERERYDLLKKTEMDSAEEKRKAGEDLLDIAISRGEHDVKRVLDRQTRMEEAQTLQKFINKRQELDEDINREIEDLNMMTENCEVDIGTIGKNLDTLQQSAEITCKKYKEKDNILCKELRENKAEQDKLQQRLNELKDQERQLDEERNQRKKIQETAELTEQKARDELEKWQQQIQDLHDKCQAALYVLLEFKDGSSKLMEASIESKRKEEKELHEKDIAAHRRLRDATAAAAVESKQCIEDCQNNLKYLKKQITDLKEEKRQKARSGLKVIVAEIVEKLKKYEDFYSHDKQKKANNEQKFEVYKKKMEELDDRLTQLGEVTEAFDDIYHRVQEEVNALWEGEGFSSLED</sequence>